<evidence type="ECO:0000313" key="3">
    <source>
        <dbReference type="EMBL" id="PYI04754.1"/>
    </source>
</evidence>
<proteinExistence type="inferred from homology"/>
<dbReference type="InterPro" id="IPR021765">
    <property type="entry name" value="UstYa-like"/>
</dbReference>
<name>A0A319EM04_ASPSB</name>
<sequence length="267" mass="30593">MAKVRESYHLAPTDEVEDPFPRDEPPYSAPPTRWLKLHYTFLAIAYLVLILLYLSLIGNFHPFSTSSPLGAPNLPLSNGFPSLHAAGALEYETRTWPVSIHDNPFAGKPRPELEEAWHHLFEKNNIHVRKEDLDFYNVTSLRMTEFRDDGNEWVGQMGVFHELHCLKRVRHWIYREHYLADAPEAVLVEEEAHVDHCMELLREAIMCRGDPTLSGFRWIGPDGGGEGYHLTVEAPGYHTCVNWDKLRAWNDERAVDAFEPGVLVGPN</sequence>
<reference evidence="3 4" key="1">
    <citation type="submission" date="2018-02" db="EMBL/GenBank/DDBJ databases">
        <title>The genomes of Aspergillus section Nigri reveals drivers in fungal speciation.</title>
        <authorList>
            <consortium name="DOE Joint Genome Institute"/>
            <person name="Vesth T.C."/>
            <person name="Nybo J."/>
            <person name="Theobald S."/>
            <person name="Brandl J."/>
            <person name="Frisvad J.C."/>
            <person name="Nielsen K.F."/>
            <person name="Lyhne E.K."/>
            <person name="Kogle M.E."/>
            <person name="Kuo A."/>
            <person name="Riley R."/>
            <person name="Clum A."/>
            <person name="Nolan M."/>
            <person name="Lipzen A."/>
            <person name="Salamov A."/>
            <person name="Henrissat B."/>
            <person name="Wiebenga A."/>
            <person name="De vries R.P."/>
            <person name="Grigoriev I.V."/>
            <person name="Mortensen U.H."/>
            <person name="Andersen M.R."/>
            <person name="Baker S.E."/>
        </authorList>
    </citation>
    <scope>NUCLEOTIDE SEQUENCE [LARGE SCALE GENOMIC DNA]</scope>
    <source>
        <strain evidence="3 4">CBS 121057</strain>
    </source>
</reference>
<dbReference type="STRING" id="1448318.A0A319EM04"/>
<feature type="transmembrane region" description="Helical" evidence="2">
    <location>
        <begin position="37"/>
        <end position="57"/>
    </location>
</feature>
<evidence type="ECO:0000313" key="4">
    <source>
        <dbReference type="Proteomes" id="UP000248423"/>
    </source>
</evidence>
<keyword evidence="2" id="KW-0472">Membrane</keyword>
<dbReference type="Proteomes" id="UP000248423">
    <property type="component" value="Unassembled WGS sequence"/>
</dbReference>
<protein>
    <recommendedName>
        <fullName evidence="5">Tat pathway signal sequence</fullName>
    </recommendedName>
</protein>
<organism evidence="3 4">
    <name type="scientific">Aspergillus sclerotiicarbonarius (strain CBS 121057 / IBT 28362)</name>
    <dbReference type="NCBI Taxonomy" id="1448318"/>
    <lineage>
        <taxon>Eukaryota</taxon>
        <taxon>Fungi</taxon>
        <taxon>Dikarya</taxon>
        <taxon>Ascomycota</taxon>
        <taxon>Pezizomycotina</taxon>
        <taxon>Eurotiomycetes</taxon>
        <taxon>Eurotiomycetidae</taxon>
        <taxon>Eurotiales</taxon>
        <taxon>Aspergillaceae</taxon>
        <taxon>Aspergillus</taxon>
        <taxon>Aspergillus subgen. Circumdati</taxon>
    </lineage>
</organism>
<evidence type="ECO:0000256" key="1">
    <source>
        <dbReference type="ARBA" id="ARBA00035112"/>
    </source>
</evidence>
<keyword evidence="2" id="KW-1133">Transmembrane helix</keyword>
<dbReference type="PANTHER" id="PTHR33365">
    <property type="entry name" value="YALI0B05434P"/>
    <property type="match status" value="1"/>
</dbReference>
<dbReference type="Pfam" id="PF11807">
    <property type="entry name" value="UstYa"/>
    <property type="match status" value="1"/>
</dbReference>
<dbReference type="EMBL" id="KZ826365">
    <property type="protein sequence ID" value="PYI04754.1"/>
    <property type="molecule type" value="Genomic_DNA"/>
</dbReference>
<comment type="similarity">
    <text evidence="1">Belongs to the ustYa family.</text>
</comment>
<dbReference type="AlphaFoldDB" id="A0A319EM04"/>
<gene>
    <name evidence="3" type="ORF">BO78DRAFT_398710</name>
</gene>
<dbReference type="VEuPathDB" id="FungiDB:BO78DRAFT_398710"/>
<dbReference type="OrthoDB" id="3687641at2759"/>
<accession>A0A319EM04</accession>
<evidence type="ECO:0000256" key="2">
    <source>
        <dbReference type="SAM" id="Phobius"/>
    </source>
</evidence>
<keyword evidence="2" id="KW-0812">Transmembrane</keyword>
<evidence type="ECO:0008006" key="5">
    <source>
        <dbReference type="Google" id="ProtNLM"/>
    </source>
</evidence>
<dbReference type="PANTHER" id="PTHR33365:SF7">
    <property type="entry name" value="TAT PATHWAY SIGNAL SEQUENCE"/>
    <property type="match status" value="1"/>
</dbReference>
<dbReference type="GO" id="GO:0043386">
    <property type="term" value="P:mycotoxin biosynthetic process"/>
    <property type="evidence" value="ECO:0007669"/>
    <property type="project" value="InterPro"/>
</dbReference>
<keyword evidence="4" id="KW-1185">Reference proteome</keyword>